<reference evidence="4 5" key="1">
    <citation type="submission" date="2017-10" db="EMBL/GenBank/DDBJ databases">
        <title>Comparative genomics in systemic dimorphic fungi from Ajellomycetaceae.</title>
        <authorList>
            <person name="Munoz J.F."/>
            <person name="Mcewen J.G."/>
            <person name="Clay O.K."/>
            <person name="Cuomo C.A."/>
        </authorList>
    </citation>
    <scope>NUCLEOTIDE SEQUENCE [LARGE SCALE GENOMIC DNA]</scope>
    <source>
        <strain evidence="4 5">UAMH7299</strain>
    </source>
</reference>
<dbReference type="PANTHER" id="PTHR15496">
    <property type="entry name" value="GENERAL TRANSCRIPTION FACTOR 3C POLYPEPTIDE 4 FAMILY"/>
    <property type="match status" value="1"/>
</dbReference>
<dbReference type="InterPro" id="IPR044230">
    <property type="entry name" value="GTF3C4"/>
</dbReference>
<dbReference type="GO" id="GO:0000127">
    <property type="term" value="C:transcription factor TFIIIC complex"/>
    <property type="evidence" value="ECO:0007669"/>
    <property type="project" value="InterPro"/>
</dbReference>
<evidence type="ECO:0000313" key="5">
    <source>
        <dbReference type="Proteomes" id="UP000224634"/>
    </source>
</evidence>
<sequence length="789" mass="87365">MLESIELNFQPSSFHALAWSDDGDLAIAAGEYVHVLTPKPTLPTTTTTSSSPSSDTHWHTTRFKTNLFTNAEWALLLPQPSTHFSLGEEQSTSTVTTISWSAPGLGKYRRCALAVLTSNCLLSIWERVDGYAKWVRVAIVNHALRNWFAAASGDDVVAVQRRQRVRAFAWSPVCRKVGAGGDDEEEEEDGDSRWGVNFLAVANNAGDLTLLQVRCRRNEANVRDGLLVEVLSSQTLEPPKYAYGQVQQDSVLARSLRSVQIISNLSWSLWRYESGQDGRSVKAEALLALIHGERLQVLRVGAGFIEEDGDRILQLQIDERHIIPEGHEVGSIQVKGPVGWVTKDDTSARVFAGFMGGFIIASLYEKPSYGGEASNISLYREIFGERTEAGRAEKDIVHWEPITGLTTVHDPEKQASYTHVCTHHLYAGSFTSPLPSQQGDQQPSTPQHPQTFHLQKQIDTFRTRFDITHDLGGNSIAKLWGLTSHHGWVAALFSLHPTDMVEYSTPANARCRVIFALPSRAGETEAEQQKSNLPWSMPALDEKRLHDARHRILEFVLLDDGEKPARWCNDIWSRKLRYAASCCAITDHPAPHMDLLPQARRALESFVSHNNEGVNSYLDVSHELDCISALEAEGQMDPADTRPQRKVIPPKMILSDQQHQLQQSDGNEVFEVCEICGAGLEWYDATEAQCAEGHVFVRCGLTLLAIQTPGISKRCANCDTEFLNEERLFADPDILATITMPSASASASVPGTESENGVESGPGEARGSLLYVLFDKFDTCIYCGGKFLV</sequence>
<dbReference type="GO" id="GO:0006384">
    <property type="term" value="P:transcription initiation at RNA polymerase III promoter"/>
    <property type="evidence" value="ECO:0007669"/>
    <property type="project" value="InterPro"/>
</dbReference>
<dbReference type="OrthoDB" id="6021743at2759"/>
<feature type="domain" description="Transcription factor IIIC 90kDa subunit N-terminal" evidence="2">
    <location>
        <begin position="19"/>
        <end position="517"/>
    </location>
</feature>
<evidence type="ECO:0000259" key="3">
    <source>
        <dbReference type="Pfam" id="PF12660"/>
    </source>
</evidence>
<gene>
    <name evidence="4" type="ORF">AJ80_02337</name>
</gene>
<dbReference type="Pfam" id="PF12660">
    <property type="entry name" value="zf-TFIIIC"/>
    <property type="match status" value="1"/>
</dbReference>
<evidence type="ECO:0000313" key="4">
    <source>
        <dbReference type="EMBL" id="PGH23557.1"/>
    </source>
</evidence>
<organism evidence="4 5">
    <name type="scientific">Polytolypa hystricis (strain UAMH7299)</name>
    <dbReference type="NCBI Taxonomy" id="1447883"/>
    <lineage>
        <taxon>Eukaryota</taxon>
        <taxon>Fungi</taxon>
        <taxon>Dikarya</taxon>
        <taxon>Ascomycota</taxon>
        <taxon>Pezizomycotina</taxon>
        <taxon>Eurotiomycetes</taxon>
        <taxon>Eurotiomycetidae</taxon>
        <taxon>Onygenales</taxon>
        <taxon>Onygenales incertae sedis</taxon>
        <taxon>Polytolypa</taxon>
    </lineage>
</organism>
<proteinExistence type="predicted"/>
<dbReference type="GO" id="GO:0004402">
    <property type="term" value="F:histone acetyltransferase activity"/>
    <property type="evidence" value="ECO:0007669"/>
    <property type="project" value="InterPro"/>
</dbReference>
<feature type="domain" description="Transcription factor IIIC putative zinc-finger" evidence="3">
    <location>
        <begin position="663"/>
        <end position="787"/>
    </location>
</feature>
<dbReference type="InterPro" id="IPR024761">
    <property type="entry name" value="TFIIIC_delta_N"/>
</dbReference>
<dbReference type="PANTHER" id="PTHR15496:SF2">
    <property type="entry name" value="GENERAL TRANSCRIPTION FACTOR 3C POLYPEPTIDE 4"/>
    <property type="match status" value="1"/>
</dbReference>
<comment type="caution">
    <text evidence="4">The sequence shown here is derived from an EMBL/GenBank/DDBJ whole genome shotgun (WGS) entry which is preliminary data.</text>
</comment>
<evidence type="ECO:0000256" key="1">
    <source>
        <dbReference type="SAM" id="MobiDB-lite"/>
    </source>
</evidence>
<feature type="region of interest" description="Disordered" evidence="1">
    <location>
        <begin position="432"/>
        <end position="451"/>
    </location>
</feature>
<accession>A0A2B7YSG4</accession>
<dbReference type="Proteomes" id="UP000224634">
    <property type="component" value="Unassembled WGS sequence"/>
</dbReference>
<dbReference type="InterPro" id="IPR024764">
    <property type="entry name" value="TFIIIC_Znf"/>
</dbReference>
<keyword evidence="5" id="KW-1185">Reference proteome</keyword>
<dbReference type="Pfam" id="PF12657">
    <property type="entry name" value="TFIIIC_delta"/>
    <property type="match status" value="1"/>
</dbReference>
<evidence type="ECO:0000259" key="2">
    <source>
        <dbReference type="Pfam" id="PF12657"/>
    </source>
</evidence>
<dbReference type="EMBL" id="PDNA01000022">
    <property type="protein sequence ID" value="PGH23557.1"/>
    <property type="molecule type" value="Genomic_DNA"/>
</dbReference>
<protein>
    <recommendedName>
        <fullName evidence="6">Transcription factor IIIC 90kDa subunit N-terminal domain-containing protein</fullName>
    </recommendedName>
</protein>
<dbReference type="AlphaFoldDB" id="A0A2B7YSG4"/>
<dbReference type="STRING" id="1447883.A0A2B7YSG4"/>
<name>A0A2B7YSG4_POLH7</name>
<evidence type="ECO:0008006" key="6">
    <source>
        <dbReference type="Google" id="ProtNLM"/>
    </source>
</evidence>